<organism evidence="1 2">
    <name type="scientific">Brassica carinata</name>
    <name type="common">Ethiopian mustard</name>
    <name type="synonym">Abyssinian cabbage</name>
    <dbReference type="NCBI Taxonomy" id="52824"/>
    <lineage>
        <taxon>Eukaryota</taxon>
        <taxon>Viridiplantae</taxon>
        <taxon>Streptophyta</taxon>
        <taxon>Embryophyta</taxon>
        <taxon>Tracheophyta</taxon>
        <taxon>Spermatophyta</taxon>
        <taxon>Magnoliopsida</taxon>
        <taxon>eudicotyledons</taxon>
        <taxon>Gunneridae</taxon>
        <taxon>Pentapetalae</taxon>
        <taxon>rosids</taxon>
        <taxon>malvids</taxon>
        <taxon>Brassicales</taxon>
        <taxon>Brassicaceae</taxon>
        <taxon>Brassiceae</taxon>
        <taxon>Brassica</taxon>
    </lineage>
</organism>
<sequence>MCLIHYDDCIKDCDKAVERDRNLRPGKEQLCRRWKKYRQVTAKNGWFCWLCYFSAHPLLRCTLLSLKLRVWIGRKPVEGNVETELESSAMEGRVRYLATNGGERMRFETCPSKKKN</sequence>
<protein>
    <submittedName>
        <fullName evidence="1">Uncharacterized protein</fullName>
    </submittedName>
</protein>
<proteinExistence type="predicted"/>
<comment type="caution">
    <text evidence="1">The sequence shown here is derived from an EMBL/GenBank/DDBJ whole genome shotgun (WGS) entry which is preliminary data.</text>
</comment>
<evidence type="ECO:0000313" key="2">
    <source>
        <dbReference type="Proteomes" id="UP000886595"/>
    </source>
</evidence>
<name>A0A8X8AS65_BRACI</name>
<dbReference type="EMBL" id="JAAMPC010000005">
    <property type="protein sequence ID" value="KAG2311529.1"/>
    <property type="molecule type" value="Genomic_DNA"/>
</dbReference>
<evidence type="ECO:0000313" key="1">
    <source>
        <dbReference type="EMBL" id="KAG2311529.1"/>
    </source>
</evidence>
<dbReference type="OrthoDB" id="10498101at2759"/>
<keyword evidence="2" id="KW-1185">Reference proteome</keyword>
<dbReference type="Proteomes" id="UP000886595">
    <property type="component" value="Unassembled WGS sequence"/>
</dbReference>
<reference evidence="1 2" key="1">
    <citation type="submission" date="2020-02" db="EMBL/GenBank/DDBJ databases">
        <authorList>
            <person name="Ma Q."/>
            <person name="Huang Y."/>
            <person name="Song X."/>
            <person name="Pei D."/>
        </authorList>
    </citation>
    <scope>NUCLEOTIDE SEQUENCE [LARGE SCALE GENOMIC DNA]</scope>
    <source>
        <strain evidence="1">Sxm20200214</strain>
        <tissue evidence="1">Leaf</tissue>
    </source>
</reference>
<accession>A0A8X8AS65</accession>
<gene>
    <name evidence="1" type="ORF">Bca52824_023086</name>
</gene>
<dbReference type="AlphaFoldDB" id="A0A8X8AS65"/>